<proteinExistence type="predicted"/>
<sequence>MLEASSTHRRSAYLNALTQEIEKKLQRALASPSQRRNLLQELFTDVALEIDDRARDIILSKEECMIYSAVDGADGQLCFYDVLADYYVRVPESGNHILDLIVHLWSQSFASHIFALLFHKWLFEVQIDSNEVLLRYSSALVQGATNVFWIDIQANTRRFQSLFRYLFEEVALEHEQINKIPGQVQRDLFLLLSRFIFFYNSADKLESFLKQFPVFPNAFLVGSPADFFVIELTDQLQKLKVEPVLLHYLSQIRVLQGMELRMATSTRLKACLYSFTSPGGPMYPTRAVRHAAWDALDFLYPVSFFIIIIIIILCLLPLCWTVPSASDKSVFSTSVSMVLALFVLELYNVLHKGCSIYPVGVGLFQLGEGEGANEFLDAVTAMDFLYGSKWDT</sequence>
<protein>
    <submittedName>
        <fullName evidence="1">Uncharacterized protein</fullName>
    </submittedName>
</protein>
<gene>
    <name evidence="1" type="ORF">Patl1_30877</name>
</gene>
<name>A0ACC1ABR9_9ROSI</name>
<comment type="caution">
    <text evidence="1">The sequence shown here is derived from an EMBL/GenBank/DDBJ whole genome shotgun (WGS) entry which is preliminary data.</text>
</comment>
<accession>A0ACC1ABR9</accession>
<keyword evidence="2" id="KW-1185">Reference proteome</keyword>
<reference evidence="2" key="1">
    <citation type="journal article" date="2023" name="G3 (Bethesda)">
        <title>Genome assembly and association tests identify interacting loci associated with vigor, precocity, and sex in interspecific pistachio rootstocks.</title>
        <authorList>
            <person name="Palmer W."/>
            <person name="Jacygrad E."/>
            <person name="Sagayaradj S."/>
            <person name="Cavanaugh K."/>
            <person name="Han R."/>
            <person name="Bertier L."/>
            <person name="Beede B."/>
            <person name="Kafkas S."/>
            <person name="Golino D."/>
            <person name="Preece J."/>
            <person name="Michelmore R."/>
        </authorList>
    </citation>
    <scope>NUCLEOTIDE SEQUENCE [LARGE SCALE GENOMIC DNA]</scope>
</reference>
<evidence type="ECO:0000313" key="2">
    <source>
        <dbReference type="Proteomes" id="UP001164250"/>
    </source>
</evidence>
<organism evidence="1 2">
    <name type="scientific">Pistacia atlantica</name>
    <dbReference type="NCBI Taxonomy" id="434234"/>
    <lineage>
        <taxon>Eukaryota</taxon>
        <taxon>Viridiplantae</taxon>
        <taxon>Streptophyta</taxon>
        <taxon>Embryophyta</taxon>
        <taxon>Tracheophyta</taxon>
        <taxon>Spermatophyta</taxon>
        <taxon>Magnoliopsida</taxon>
        <taxon>eudicotyledons</taxon>
        <taxon>Gunneridae</taxon>
        <taxon>Pentapetalae</taxon>
        <taxon>rosids</taxon>
        <taxon>malvids</taxon>
        <taxon>Sapindales</taxon>
        <taxon>Anacardiaceae</taxon>
        <taxon>Pistacia</taxon>
    </lineage>
</organism>
<evidence type="ECO:0000313" key="1">
    <source>
        <dbReference type="EMBL" id="KAJ0083685.1"/>
    </source>
</evidence>
<dbReference type="Proteomes" id="UP001164250">
    <property type="component" value="Chromosome 11"/>
</dbReference>
<dbReference type="EMBL" id="CM047907">
    <property type="protein sequence ID" value="KAJ0083685.1"/>
    <property type="molecule type" value="Genomic_DNA"/>
</dbReference>